<feature type="region of interest" description="Disordered" evidence="1">
    <location>
        <begin position="1"/>
        <end position="28"/>
    </location>
</feature>
<dbReference type="EMBL" id="KZ303528">
    <property type="protein sequence ID" value="PIA13722.1"/>
    <property type="molecule type" value="Genomic_DNA"/>
</dbReference>
<evidence type="ECO:0000313" key="2">
    <source>
        <dbReference type="EMBL" id="PIA13722.1"/>
    </source>
</evidence>
<organism evidence="2 3">
    <name type="scientific">Coemansia reversa (strain ATCC 12441 / NRRL 1564)</name>
    <dbReference type="NCBI Taxonomy" id="763665"/>
    <lineage>
        <taxon>Eukaryota</taxon>
        <taxon>Fungi</taxon>
        <taxon>Fungi incertae sedis</taxon>
        <taxon>Zoopagomycota</taxon>
        <taxon>Kickxellomycotina</taxon>
        <taxon>Kickxellomycetes</taxon>
        <taxon>Kickxellales</taxon>
        <taxon>Kickxellaceae</taxon>
        <taxon>Coemansia</taxon>
    </lineage>
</organism>
<keyword evidence="3" id="KW-1185">Reference proteome</keyword>
<dbReference type="AlphaFoldDB" id="A0A2G5B3Z5"/>
<name>A0A2G5B3Z5_COERN</name>
<protein>
    <submittedName>
        <fullName evidence="2">Uncharacterized protein</fullName>
    </submittedName>
</protein>
<feature type="region of interest" description="Disordered" evidence="1">
    <location>
        <begin position="226"/>
        <end position="250"/>
    </location>
</feature>
<sequence length="250" mass="27683">MTEIFSSDITGNSDPEDSQVATQAPSKKTRVSEPICPYEILIEGIPKFDGEYPLITKQWLAMVEELFPVTGPYGDVRTLTARARLTGNAAQRMARVLTNDYETFSKRLLSSFSPEVAYSVLFTEISAQTRYMGLPSIEHAVDLAVDDFEAVSYHMDCTNPATSVDILQALIVLFPSIVSTGGLVDILGPFNQQIAILRRILHEGHSQMAAWVNPAQMTQAHVDDGLAENSGHSNNRRCHGCHRTRSRRSK</sequence>
<proteinExistence type="predicted"/>
<dbReference type="Proteomes" id="UP000242474">
    <property type="component" value="Unassembled WGS sequence"/>
</dbReference>
<gene>
    <name evidence="2" type="ORF">COEREDRAFT_99420</name>
</gene>
<feature type="compositionally biased region" description="Polar residues" evidence="1">
    <location>
        <begin position="1"/>
        <end position="26"/>
    </location>
</feature>
<reference evidence="2 3" key="1">
    <citation type="journal article" date="2015" name="Genome Biol. Evol.">
        <title>Phylogenomic analyses indicate that early fungi evolved digesting cell walls of algal ancestors of land plants.</title>
        <authorList>
            <person name="Chang Y."/>
            <person name="Wang S."/>
            <person name="Sekimoto S."/>
            <person name="Aerts A.L."/>
            <person name="Choi C."/>
            <person name="Clum A."/>
            <person name="LaButti K.M."/>
            <person name="Lindquist E.A."/>
            <person name="Yee Ngan C."/>
            <person name="Ohm R.A."/>
            <person name="Salamov A.A."/>
            <person name="Grigoriev I.V."/>
            <person name="Spatafora J.W."/>
            <person name="Berbee M.L."/>
        </authorList>
    </citation>
    <scope>NUCLEOTIDE SEQUENCE [LARGE SCALE GENOMIC DNA]</scope>
    <source>
        <strain evidence="2 3">NRRL 1564</strain>
    </source>
</reference>
<evidence type="ECO:0000256" key="1">
    <source>
        <dbReference type="SAM" id="MobiDB-lite"/>
    </source>
</evidence>
<feature type="compositionally biased region" description="Basic residues" evidence="1">
    <location>
        <begin position="234"/>
        <end position="250"/>
    </location>
</feature>
<evidence type="ECO:0000313" key="3">
    <source>
        <dbReference type="Proteomes" id="UP000242474"/>
    </source>
</evidence>
<accession>A0A2G5B3Z5</accession>